<reference evidence="3" key="1">
    <citation type="journal article" date="2019" name="Int. J. Syst. Evol. Microbiol.">
        <title>The Global Catalogue of Microorganisms (GCM) 10K type strain sequencing project: providing services to taxonomists for standard genome sequencing and annotation.</title>
        <authorList>
            <consortium name="The Broad Institute Genomics Platform"/>
            <consortium name="The Broad Institute Genome Sequencing Center for Infectious Disease"/>
            <person name="Wu L."/>
            <person name="Ma J."/>
        </authorList>
    </citation>
    <scope>NUCLEOTIDE SEQUENCE [LARGE SCALE GENOMIC DNA]</scope>
    <source>
        <strain evidence="3">JCM 17804</strain>
    </source>
</reference>
<protein>
    <recommendedName>
        <fullName evidence="4">DUF2147 domain-containing protein</fullName>
    </recommendedName>
</protein>
<evidence type="ECO:0000313" key="2">
    <source>
        <dbReference type="EMBL" id="GAA4334701.1"/>
    </source>
</evidence>
<dbReference type="EMBL" id="BAABGJ010000009">
    <property type="protein sequence ID" value="GAA4334701.1"/>
    <property type="molecule type" value="Genomic_DNA"/>
</dbReference>
<gene>
    <name evidence="2" type="ORF">GCM10023165_10700</name>
</gene>
<feature type="chain" id="PRO_5047205677" description="DUF2147 domain-containing protein" evidence="1">
    <location>
        <begin position="19"/>
        <end position="140"/>
    </location>
</feature>
<dbReference type="RefSeq" id="WP_345536387.1">
    <property type="nucleotide sequence ID" value="NZ_BAABGJ010000009.1"/>
</dbReference>
<keyword evidence="1" id="KW-0732">Signal</keyword>
<comment type="caution">
    <text evidence="2">The sequence shown here is derived from an EMBL/GenBank/DDBJ whole genome shotgun (WGS) entry which is preliminary data.</text>
</comment>
<feature type="signal peptide" evidence="1">
    <location>
        <begin position="1"/>
        <end position="18"/>
    </location>
</feature>
<dbReference type="Proteomes" id="UP001500975">
    <property type="component" value="Unassembled WGS sequence"/>
</dbReference>
<accession>A0ABP8H5I4</accession>
<proteinExistence type="predicted"/>
<organism evidence="2 3">
    <name type="scientific">Variovorax defluvii</name>
    <dbReference type="NCBI Taxonomy" id="913761"/>
    <lineage>
        <taxon>Bacteria</taxon>
        <taxon>Pseudomonadati</taxon>
        <taxon>Pseudomonadota</taxon>
        <taxon>Betaproteobacteria</taxon>
        <taxon>Burkholderiales</taxon>
        <taxon>Comamonadaceae</taxon>
        <taxon>Variovorax</taxon>
    </lineage>
</organism>
<evidence type="ECO:0000256" key="1">
    <source>
        <dbReference type="SAM" id="SignalP"/>
    </source>
</evidence>
<sequence length="140" mass="14821">MRPLLLFAAVLLAPMAQAQEYAGYLGGWQGAFLLYVTQPDTGAQGAPAVHDGHLQIAADGSVRGQLPEAGCILTGSSADFVSAVNASLDLDMRGCKDTRFNGHFTGKLINNPVLRYASLRLSSMRSLDTGTAQVSAILRR</sequence>
<evidence type="ECO:0000313" key="3">
    <source>
        <dbReference type="Proteomes" id="UP001500975"/>
    </source>
</evidence>
<keyword evidence="3" id="KW-1185">Reference proteome</keyword>
<evidence type="ECO:0008006" key="4">
    <source>
        <dbReference type="Google" id="ProtNLM"/>
    </source>
</evidence>
<name>A0ABP8H5I4_9BURK</name>